<evidence type="ECO:0000259" key="7">
    <source>
        <dbReference type="Pfam" id="PF08240"/>
    </source>
</evidence>
<dbReference type="InterPro" id="IPR036291">
    <property type="entry name" value="NAD(P)-bd_dom_sf"/>
</dbReference>
<dbReference type="PROSITE" id="PS00059">
    <property type="entry name" value="ADH_ZINC"/>
    <property type="match status" value="1"/>
</dbReference>
<dbReference type="Pfam" id="PF08240">
    <property type="entry name" value="ADH_N"/>
    <property type="match status" value="1"/>
</dbReference>
<accession>A0A9N9M2F8</accession>
<evidence type="ECO:0000313" key="9">
    <source>
        <dbReference type="Proteomes" id="UP000701801"/>
    </source>
</evidence>
<comment type="caution">
    <text evidence="8">The sequence shown here is derived from an EMBL/GenBank/DDBJ whole genome shotgun (WGS) entry which is preliminary data.</text>
</comment>
<keyword evidence="4" id="KW-0862">Zinc</keyword>
<comment type="similarity">
    <text evidence="2">Belongs to the zinc-containing alcohol dehydrogenase family.</text>
</comment>
<protein>
    <recommendedName>
        <fullName evidence="7">Alcohol dehydrogenase-like N-terminal domain-containing protein</fullName>
    </recommendedName>
</protein>
<sequence length="337" mass="37023">MAELKQKMSAIKWEEKEFSVTVEKVDIPKIEHPLDSLIRITSSAICGTDLHTYNGLIPMDKHLTFGHENIGIVESIGSAVSTVKVGDRVVVCAIEHSVQSNGGSALQISFGCGDYGLDVPQVDGRQAEFMRVPFADDNLLVVPSGRQHELDYLLLADIWPTARFGLESAGQVAGDIVVVWRRGAAKVYSVDRVHGRLNMAKSIGAIPIDFSKGPADSQIMKLEPNGVDRSLDCVGSMVELVWLGCGPRMMLETRPEDEKRGVVPLPIGQILTKSLSIRGGPAKIQLYQNVLKKLIDNGKAKPSFVFTDEVRIEDGPKAYRKFADKKTIKVIFRFDGH</sequence>
<evidence type="ECO:0000256" key="2">
    <source>
        <dbReference type="ARBA" id="ARBA00008072"/>
    </source>
</evidence>
<dbReference type="PANTHER" id="PTHR42813">
    <property type="entry name" value="ZINC-TYPE ALCOHOL DEHYDROGENASE-LIKE"/>
    <property type="match status" value="1"/>
</dbReference>
<dbReference type="OrthoDB" id="3941538at2759"/>
<dbReference type="EMBL" id="CAJVRM010000695">
    <property type="protein sequence ID" value="CAG8982884.1"/>
    <property type="molecule type" value="Genomic_DNA"/>
</dbReference>
<dbReference type="InterPro" id="IPR011032">
    <property type="entry name" value="GroES-like_sf"/>
</dbReference>
<evidence type="ECO:0000256" key="6">
    <source>
        <dbReference type="ARBA" id="ARBA00023027"/>
    </source>
</evidence>
<comment type="cofactor">
    <cofactor evidence="1">
        <name>Zn(2+)</name>
        <dbReference type="ChEBI" id="CHEBI:29105"/>
    </cofactor>
</comment>
<proteinExistence type="inferred from homology"/>
<keyword evidence="5" id="KW-0560">Oxidoreductase</keyword>
<organism evidence="8 9">
    <name type="scientific">Hymenoscyphus albidus</name>
    <dbReference type="NCBI Taxonomy" id="595503"/>
    <lineage>
        <taxon>Eukaryota</taxon>
        <taxon>Fungi</taxon>
        <taxon>Dikarya</taxon>
        <taxon>Ascomycota</taxon>
        <taxon>Pezizomycotina</taxon>
        <taxon>Leotiomycetes</taxon>
        <taxon>Helotiales</taxon>
        <taxon>Helotiaceae</taxon>
        <taxon>Hymenoscyphus</taxon>
    </lineage>
</organism>
<dbReference type="Gene3D" id="3.90.180.10">
    <property type="entry name" value="Medium-chain alcohol dehydrogenases, catalytic domain"/>
    <property type="match status" value="2"/>
</dbReference>
<dbReference type="AlphaFoldDB" id="A0A9N9M2F8"/>
<keyword evidence="3" id="KW-0479">Metal-binding</keyword>
<evidence type="ECO:0000256" key="1">
    <source>
        <dbReference type="ARBA" id="ARBA00001947"/>
    </source>
</evidence>
<dbReference type="Gene3D" id="3.40.50.720">
    <property type="entry name" value="NAD(P)-binding Rossmann-like Domain"/>
    <property type="match status" value="2"/>
</dbReference>
<evidence type="ECO:0000256" key="3">
    <source>
        <dbReference type="ARBA" id="ARBA00022723"/>
    </source>
</evidence>
<dbReference type="GO" id="GO:0008270">
    <property type="term" value="F:zinc ion binding"/>
    <property type="evidence" value="ECO:0007669"/>
    <property type="project" value="InterPro"/>
</dbReference>
<gene>
    <name evidence="8" type="ORF">HYALB_00002900</name>
</gene>
<dbReference type="PANTHER" id="PTHR42813:SF3">
    <property type="entry name" value="GLUTATHIONE-INDEPENDENT FORMALDEHYDE DEHYDROGENASE"/>
    <property type="match status" value="1"/>
</dbReference>
<reference evidence="8" key="1">
    <citation type="submission" date="2021-07" db="EMBL/GenBank/DDBJ databases">
        <authorList>
            <person name="Durling M."/>
        </authorList>
    </citation>
    <scope>NUCLEOTIDE SEQUENCE</scope>
</reference>
<name>A0A9N9M2F8_9HELO</name>
<dbReference type="Proteomes" id="UP000701801">
    <property type="component" value="Unassembled WGS sequence"/>
</dbReference>
<evidence type="ECO:0000313" key="8">
    <source>
        <dbReference type="EMBL" id="CAG8982884.1"/>
    </source>
</evidence>
<evidence type="ECO:0000256" key="5">
    <source>
        <dbReference type="ARBA" id="ARBA00023002"/>
    </source>
</evidence>
<dbReference type="InterPro" id="IPR013154">
    <property type="entry name" value="ADH-like_N"/>
</dbReference>
<dbReference type="InterPro" id="IPR002328">
    <property type="entry name" value="ADH_Zn_CS"/>
</dbReference>
<dbReference type="SUPFAM" id="SSF50129">
    <property type="entry name" value="GroES-like"/>
    <property type="match status" value="1"/>
</dbReference>
<dbReference type="SUPFAM" id="SSF51735">
    <property type="entry name" value="NAD(P)-binding Rossmann-fold domains"/>
    <property type="match status" value="1"/>
</dbReference>
<feature type="domain" description="Alcohol dehydrogenase-like N-terminal" evidence="7">
    <location>
        <begin position="35"/>
        <end position="134"/>
    </location>
</feature>
<dbReference type="GO" id="GO:0016491">
    <property type="term" value="F:oxidoreductase activity"/>
    <property type="evidence" value="ECO:0007669"/>
    <property type="project" value="UniProtKB-KW"/>
</dbReference>
<evidence type="ECO:0000256" key="4">
    <source>
        <dbReference type="ARBA" id="ARBA00022833"/>
    </source>
</evidence>
<keyword evidence="6" id="KW-0520">NAD</keyword>
<keyword evidence="9" id="KW-1185">Reference proteome</keyword>